<reference evidence="3 4" key="1">
    <citation type="submission" date="2014-07" db="EMBL/GenBank/DDBJ databases">
        <title>Genome Sequencing of Dermacoccus nishinomiyaensis.</title>
        <authorList>
            <person name="Hong K.W."/>
            <person name="Chan K.G."/>
        </authorList>
    </citation>
    <scope>NUCLEOTIDE SEQUENCE [LARGE SCALE GENOMIC DNA]</scope>
    <source>
        <strain evidence="3 4">M25</strain>
    </source>
</reference>
<evidence type="ECO:0000256" key="1">
    <source>
        <dbReference type="SAM" id="MobiDB-lite"/>
    </source>
</evidence>
<sequence>MDITEIILQQHTAQRRAFAVLEEWPRDDTDGLAALWSQLRIFLELHAEAEELYFYPELVKIGTGGADAESNDEQVEDAIHDHNLLRDAIKRADAATTGSKDWWEAVVQANIANSDHMAEEERQDLADFRQQASLELRHQVGINFLRHLAASWSKPLTIEDKNPERFIADAEKAGPSGAVRAAAAQAKEQTSTRVSADPEPSLKADDPEGDDD</sequence>
<dbReference type="Proteomes" id="UP000027986">
    <property type="component" value="Chromosome"/>
</dbReference>
<name>A0A075JFI2_9MICO</name>
<protein>
    <submittedName>
        <fullName evidence="3">Cation-binding protein</fullName>
    </submittedName>
</protein>
<dbReference type="EMBL" id="CP008889">
    <property type="protein sequence ID" value="AIF40047.1"/>
    <property type="molecule type" value="Genomic_DNA"/>
</dbReference>
<dbReference type="eggNOG" id="COG5592">
    <property type="taxonomic scope" value="Bacteria"/>
</dbReference>
<feature type="domain" description="Hemerythrin-like" evidence="2">
    <location>
        <begin position="3"/>
        <end position="123"/>
    </location>
</feature>
<dbReference type="OrthoDB" id="5523420at2"/>
<dbReference type="PANTHER" id="PTHR35585">
    <property type="entry name" value="HHE DOMAIN PROTEIN (AFU_ORTHOLOGUE AFUA_4G00730)"/>
    <property type="match status" value="1"/>
</dbReference>
<organism evidence="3 4">
    <name type="scientific">Dermacoccus nishinomiyaensis</name>
    <dbReference type="NCBI Taxonomy" id="1274"/>
    <lineage>
        <taxon>Bacteria</taxon>
        <taxon>Bacillati</taxon>
        <taxon>Actinomycetota</taxon>
        <taxon>Actinomycetes</taxon>
        <taxon>Micrococcales</taxon>
        <taxon>Dermacoccaceae</taxon>
        <taxon>Dermacoccus</taxon>
    </lineage>
</organism>
<proteinExistence type="predicted"/>
<dbReference type="Pfam" id="PF01814">
    <property type="entry name" value="Hemerythrin"/>
    <property type="match status" value="1"/>
</dbReference>
<gene>
    <name evidence="3" type="ORF">HX89_02680</name>
</gene>
<dbReference type="AlphaFoldDB" id="A0A075JFI2"/>
<dbReference type="RefSeq" id="WP_038566813.1">
    <property type="nucleotide sequence ID" value="NZ_CP008889.1"/>
</dbReference>
<dbReference type="Gene3D" id="1.20.120.520">
    <property type="entry name" value="nmb1532 protein domain like"/>
    <property type="match status" value="1"/>
</dbReference>
<keyword evidence="4" id="KW-1185">Reference proteome</keyword>
<dbReference type="PANTHER" id="PTHR35585:SF1">
    <property type="entry name" value="HHE DOMAIN PROTEIN (AFU_ORTHOLOGUE AFUA_4G00730)"/>
    <property type="match status" value="1"/>
</dbReference>
<accession>A0A075JFI2</accession>
<feature type="region of interest" description="Disordered" evidence="1">
    <location>
        <begin position="167"/>
        <end position="212"/>
    </location>
</feature>
<evidence type="ECO:0000313" key="3">
    <source>
        <dbReference type="EMBL" id="AIF40047.1"/>
    </source>
</evidence>
<dbReference type="KEGG" id="dni:HX89_02680"/>
<dbReference type="GeneID" id="41840129"/>
<evidence type="ECO:0000259" key="2">
    <source>
        <dbReference type="Pfam" id="PF01814"/>
    </source>
</evidence>
<dbReference type="InterPro" id="IPR012312">
    <property type="entry name" value="Hemerythrin-like"/>
</dbReference>
<evidence type="ECO:0000313" key="4">
    <source>
        <dbReference type="Proteomes" id="UP000027986"/>
    </source>
</evidence>
<feature type="compositionally biased region" description="Low complexity" evidence="1">
    <location>
        <begin position="173"/>
        <end position="186"/>
    </location>
</feature>
<dbReference type="HOGENOM" id="CLU_079417_4_0_11"/>